<feature type="compositionally biased region" description="Pro residues" evidence="12">
    <location>
        <begin position="165"/>
        <end position="214"/>
    </location>
</feature>
<feature type="region of interest" description="Disordered" evidence="12">
    <location>
        <begin position="1"/>
        <end position="219"/>
    </location>
</feature>
<dbReference type="GO" id="GO:0006508">
    <property type="term" value="P:proteolysis"/>
    <property type="evidence" value="ECO:0007669"/>
    <property type="project" value="UniProtKB-KW"/>
</dbReference>
<sequence>MSQPPDPSAPPAYPEPPSRPAPPAYPEPPSRPAPPAYPEPSSRPAPPAYPEPSSRPAPPAYPEPPSRPAPPAYPEPSSRPAPPAYPEPSSRPAPPAYPEPSSRPAPPAYPAGPPPYPGEPAYPAAAPQYPTAAPDLPPAPPAYPAAAPAHPGTPPAYPTGTATPHDPPPAYPTAGGPVPPHPAPGYPSAPPAPQDGAVPPPPAYRPGATPPAPEAAPDDLDYRHRGARVHVAEHQRGADATAIGRLAVQLPGALVSLSLVGSIAVGLFGSVMGTLVVVAWVASGLLVFHRPTERAFARFVLKLRPPTQAERARLEPVWHEVTARAGIEPGTYELMVENSDELNAAAVAGHVVCVTTYSLNRIPSSNLAAVLAHELGHHTGGHAWAGLLGYWYSLPGRIAWAMTRALARVAIAIAGFFSLAATAFLAFFMSVVVLAAFLTAWYLTIPLVLAPYLLAYVGRRGELRADQQAAELGFARQLSEVLLHSQAEEEAAKAALAAQGQKLKGPGALARLLSTHPDHHTRLSALEPYLGLRR</sequence>
<reference evidence="15" key="1">
    <citation type="journal article" date="2014" name="Int. J. Syst. Evol. Microbiol.">
        <title>Complete genome sequence of Corynebacterium casei LMG S-19264T (=DSM 44701T), isolated from a smear-ripened cheese.</title>
        <authorList>
            <consortium name="US DOE Joint Genome Institute (JGI-PGF)"/>
            <person name="Walter F."/>
            <person name="Albersmeier A."/>
            <person name="Kalinowski J."/>
            <person name="Ruckert C."/>
        </authorList>
    </citation>
    <scope>NUCLEOTIDE SEQUENCE</scope>
    <source>
        <strain evidence="15">JCM 4714</strain>
    </source>
</reference>
<evidence type="ECO:0000256" key="6">
    <source>
        <dbReference type="ARBA" id="ARBA00022723"/>
    </source>
</evidence>
<evidence type="ECO:0000313" key="16">
    <source>
        <dbReference type="Proteomes" id="UP000655443"/>
    </source>
</evidence>
<dbReference type="GO" id="GO:0004222">
    <property type="term" value="F:metalloendopeptidase activity"/>
    <property type="evidence" value="ECO:0007669"/>
    <property type="project" value="InterPro"/>
</dbReference>
<keyword evidence="5 13" id="KW-0812">Transmembrane</keyword>
<evidence type="ECO:0000256" key="12">
    <source>
        <dbReference type="SAM" id="MobiDB-lite"/>
    </source>
</evidence>
<feature type="transmembrane region" description="Helical" evidence="13">
    <location>
        <begin position="405"/>
        <end position="428"/>
    </location>
</feature>
<feature type="domain" description="Peptidase M48" evidence="14">
    <location>
        <begin position="310"/>
        <end position="527"/>
    </location>
</feature>
<dbReference type="GO" id="GO:0046872">
    <property type="term" value="F:metal ion binding"/>
    <property type="evidence" value="ECO:0007669"/>
    <property type="project" value="UniProtKB-KW"/>
</dbReference>
<dbReference type="AlphaFoldDB" id="A0A918YQN3"/>
<dbReference type="PANTHER" id="PTHR43221">
    <property type="entry name" value="PROTEASE HTPX"/>
    <property type="match status" value="1"/>
</dbReference>
<evidence type="ECO:0000256" key="10">
    <source>
        <dbReference type="ARBA" id="ARBA00023049"/>
    </source>
</evidence>
<dbReference type="Pfam" id="PF01435">
    <property type="entry name" value="Peptidase_M48"/>
    <property type="match status" value="1"/>
</dbReference>
<keyword evidence="8" id="KW-0862">Zinc</keyword>
<proteinExistence type="predicted"/>
<evidence type="ECO:0000256" key="5">
    <source>
        <dbReference type="ARBA" id="ARBA00022692"/>
    </source>
</evidence>
<evidence type="ECO:0000259" key="14">
    <source>
        <dbReference type="Pfam" id="PF01435"/>
    </source>
</evidence>
<feature type="compositionally biased region" description="Low complexity" evidence="12">
    <location>
        <begin position="121"/>
        <end position="134"/>
    </location>
</feature>
<keyword evidence="6" id="KW-0479">Metal-binding</keyword>
<comment type="caution">
    <text evidence="15">The sequence shown here is derived from an EMBL/GenBank/DDBJ whole genome shotgun (WGS) entry which is preliminary data.</text>
</comment>
<dbReference type="InterPro" id="IPR001915">
    <property type="entry name" value="Peptidase_M48"/>
</dbReference>
<reference evidence="15" key="2">
    <citation type="submission" date="2020-09" db="EMBL/GenBank/DDBJ databases">
        <authorList>
            <person name="Sun Q."/>
            <person name="Ohkuma M."/>
        </authorList>
    </citation>
    <scope>NUCLEOTIDE SEQUENCE</scope>
    <source>
        <strain evidence="15">JCM 4714</strain>
    </source>
</reference>
<keyword evidence="4" id="KW-0645">Protease</keyword>
<evidence type="ECO:0000256" key="8">
    <source>
        <dbReference type="ARBA" id="ARBA00022833"/>
    </source>
</evidence>
<evidence type="ECO:0000256" key="9">
    <source>
        <dbReference type="ARBA" id="ARBA00022989"/>
    </source>
</evidence>
<evidence type="ECO:0000313" key="15">
    <source>
        <dbReference type="EMBL" id="GHE12377.1"/>
    </source>
</evidence>
<gene>
    <name evidence="15" type="ORF">GCM10010339_75470</name>
</gene>
<evidence type="ECO:0000256" key="4">
    <source>
        <dbReference type="ARBA" id="ARBA00022670"/>
    </source>
</evidence>
<dbReference type="RefSeq" id="WP_189958121.1">
    <property type="nucleotide sequence ID" value="NZ_BMVG01000033.1"/>
</dbReference>
<dbReference type="InterPro" id="IPR050083">
    <property type="entry name" value="HtpX_protease"/>
</dbReference>
<keyword evidence="9 13" id="KW-1133">Transmembrane helix</keyword>
<dbReference type="Gene3D" id="3.30.2010.10">
    <property type="entry name" value="Metalloproteases ('zincins'), catalytic domain"/>
    <property type="match status" value="1"/>
</dbReference>
<feature type="transmembrane region" description="Helical" evidence="13">
    <location>
        <begin position="434"/>
        <end position="454"/>
    </location>
</feature>
<feature type="transmembrane region" description="Helical" evidence="13">
    <location>
        <begin position="259"/>
        <end position="288"/>
    </location>
</feature>
<protein>
    <recommendedName>
        <fullName evidence="14">Peptidase M48 domain-containing protein</fullName>
    </recommendedName>
</protein>
<dbReference type="Proteomes" id="UP000655443">
    <property type="component" value="Unassembled WGS sequence"/>
</dbReference>
<comment type="subcellular location">
    <subcellularLocation>
        <location evidence="2">Cell membrane</location>
        <topology evidence="2">Multi-pass membrane protein</topology>
    </subcellularLocation>
</comment>
<keyword evidence="16" id="KW-1185">Reference proteome</keyword>
<keyword evidence="10" id="KW-0482">Metalloprotease</keyword>
<feature type="compositionally biased region" description="Pro residues" evidence="12">
    <location>
        <begin position="1"/>
        <end position="120"/>
    </location>
</feature>
<accession>A0A918YQN3</accession>
<name>A0A918YQN3_9ACTN</name>
<keyword evidence="3" id="KW-1003">Cell membrane</keyword>
<evidence type="ECO:0000256" key="13">
    <source>
        <dbReference type="SAM" id="Phobius"/>
    </source>
</evidence>
<evidence type="ECO:0000256" key="7">
    <source>
        <dbReference type="ARBA" id="ARBA00022801"/>
    </source>
</evidence>
<evidence type="ECO:0000256" key="1">
    <source>
        <dbReference type="ARBA" id="ARBA00001947"/>
    </source>
</evidence>
<evidence type="ECO:0000256" key="3">
    <source>
        <dbReference type="ARBA" id="ARBA00022475"/>
    </source>
</evidence>
<dbReference type="EMBL" id="BMVG01000033">
    <property type="protein sequence ID" value="GHE12377.1"/>
    <property type="molecule type" value="Genomic_DNA"/>
</dbReference>
<dbReference type="PANTHER" id="PTHR43221:SF1">
    <property type="entry name" value="PROTEASE HTPX"/>
    <property type="match status" value="1"/>
</dbReference>
<dbReference type="GO" id="GO:0005886">
    <property type="term" value="C:plasma membrane"/>
    <property type="evidence" value="ECO:0007669"/>
    <property type="project" value="UniProtKB-SubCell"/>
</dbReference>
<evidence type="ECO:0000256" key="11">
    <source>
        <dbReference type="ARBA" id="ARBA00023136"/>
    </source>
</evidence>
<evidence type="ECO:0000256" key="2">
    <source>
        <dbReference type="ARBA" id="ARBA00004651"/>
    </source>
</evidence>
<keyword evidence="11 13" id="KW-0472">Membrane</keyword>
<keyword evidence="7" id="KW-0378">Hydrolase</keyword>
<comment type="cofactor">
    <cofactor evidence="1">
        <name>Zn(2+)</name>
        <dbReference type="ChEBI" id="CHEBI:29105"/>
    </cofactor>
</comment>
<organism evidence="15 16">
    <name type="scientific">Streptomyces alanosinicus</name>
    <dbReference type="NCBI Taxonomy" id="68171"/>
    <lineage>
        <taxon>Bacteria</taxon>
        <taxon>Bacillati</taxon>
        <taxon>Actinomycetota</taxon>
        <taxon>Actinomycetes</taxon>
        <taxon>Kitasatosporales</taxon>
        <taxon>Streptomycetaceae</taxon>
        <taxon>Streptomyces</taxon>
    </lineage>
</organism>